<dbReference type="Proteomes" id="UP001603857">
    <property type="component" value="Unassembled WGS sequence"/>
</dbReference>
<accession>A0ABD1LAM5</accession>
<name>A0ABD1LAM5_9FABA</name>
<evidence type="ECO:0000313" key="3">
    <source>
        <dbReference type="Proteomes" id="UP001603857"/>
    </source>
</evidence>
<sequence length="69" mass="7831">MASLVLFLSLFVRPKIGIQVSNVAASSSDIMEDASTWHLRWAEEKENNVLEDTMGEKILHEPRVSINYI</sequence>
<feature type="chain" id="PRO_5044895265" evidence="1">
    <location>
        <begin position="18"/>
        <end position="69"/>
    </location>
</feature>
<dbReference type="AlphaFoldDB" id="A0ABD1LAM5"/>
<keyword evidence="1" id="KW-0732">Signal</keyword>
<gene>
    <name evidence="2" type="ORF">Fmac_029536</name>
</gene>
<evidence type="ECO:0000313" key="2">
    <source>
        <dbReference type="EMBL" id="KAL2320567.1"/>
    </source>
</evidence>
<dbReference type="EMBL" id="JBGMDY010000010">
    <property type="protein sequence ID" value="KAL2320567.1"/>
    <property type="molecule type" value="Genomic_DNA"/>
</dbReference>
<protein>
    <submittedName>
        <fullName evidence="2">Uncharacterized protein</fullName>
    </submittedName>
</protein>
<feature type="signal peptide" evidence="1">
    <location>
        <begin position="1"/>
        <end position="17"/>
    </location>
</feature>
<proteinExistence type="predicted"/>
<organism evidence="2 3">
    <name type="scientific">Flemingia macrophylla</name>
    <dbReference type="NCBI Taxonomy" id="520843"/>
    <lineage>
        <taxon>Eukaryota</taxon>
        <taxon>Viridiplantae</taxon>
        <taxon>Streptophyta</taxon>
        <taxon>Embryophyta</taxon>
        <taxon>Tracheophyta</taxon>
        <taxon>Spermatophyta</taxon>
        <taxon>Magnoliopsida</taxon>
        <taxon>eudicotyledons</taxon>
        <taxon>Gunneridae</taxon>
        <taxon>Pentapetalae</taxon>
        <taxon>rosids</taxon>
        <taxon>fabids</taxon>
        <taxon>Fabales</taxon>
        <taxon>Fabaceae</taxon>
        <taxon>Papilionoideae</taxon>
        <taxon>50 kb inversion clade</taxon>
        <taxon>NPAAA clade</taxon>
        <taxon>indigoferoid/millettioid clade</taxon>
        <taxon>Phaseoleae</taxon>
        <taxon>Flemingia</taxon>
    </lineage>
</organism>
<reference evidence="2 3" key="1">
    <citation type="submission" date="2024-08" db="EMBL/GenBank/DDBJ databases">
        <title>Insights into the chromosomal genome structure of Flemingia macrophylla.</title>
        <authorList>
            <person name="Ding Y."/>
            <person name="Zhao Y."/>
            <person name="Bi W."/>
            <person name="Wu M."/>
            <person name="Zhao G."/>
            <person name="Gong Y."/>
            <person name="Li W."/>
            <person name="Zhang P."/>
        </authorList>
    </citation>
    <scope>NUCLEOTIDE SEQUENCE [LARGE SCALE GENOMIC DNA]</scope>
    <source>
        <strain evidence="2">DYQJB</strain>
        <tissue evidence="2">Leaf</tissue>
    </source>
</reference>
<evidence type="ECO:0000256" key="1">
    <source>
        <dbReference type="SAM" id="SignalP"/>
    </source>
</evidence>
<keyword evidence="3" id="KW-1185">Reference proteome</keyword>
<comment type="caution">
    <text evidence="2">The sequence shown here is derived from an EMBL/GenBank/DDBJ whole genome shotgun (WGS) entry which is preliminary data.</text>
</comment>